<dbReference type="Proteomes" id="UP000019678">
    <property type="component" value="Unassembled WGS sequence"/>
</dbReference>
<dbReference type="GO" id="GO:0045493">
    <property type="term" value="P:xylan catabolic process"/>
    <property type="evidence" value="ECO:0007669"/>
    <property type="project" value="UniProtKB-KW"/>
</dbReference>
<dbReference type="InterPro" id="IPR017946">
    <property type="entry name" value="PLC-like_Pdiesterase_TIM-brl"/>
</dbReference>
<evidence type="ECO:0000313" key="4">
    <source>
        <dbReference type="Proteomes" id="UP000019678"/>
    </source>
</evidence>
<dbReference type="GO" id="GO:0008081">
    <property type="term" value="F:phosphoric diester hydrolase activity"/>
    <property type="evidence" value="ECO:0007669"/>
    <property type="project" value="InterPro"/>
</dbReference>
<dbReference type="eggNOG" id="COG3209">
    <property type="taxonomic scope" value="Bacteria"/>
</dbReference>
<keyword evidence="3" id="KW-0326">Glycosidase</keyword>
<dbReference type="CDD" id="cd00161">
    <property type="entry name" value="beta-trefoil_Ricin-like"/>
    <property type="match status" value="1"/>
</dbReference>
<evidence type="ECO:0000313" key="3">
    <source>
        <dbReference type="EMBL" id="EYF02660.1"/>
    </source>
</evidence>
<sequence>MHPKTLRHGLFGFVTGLLAASSAGEALANAPSAGSIHGSLPYDRAYFARPHNTYNPSKFGNLEDALQLGFRALEIDIHEFPNFYFQFPVKHSAGDPDNANNCQGDLRACLAKIRTWSNAHPGHEPITLQIDLKVGVSNAFVAWSDLQHSILHHQIGEELGTKLFRPRDLQDFTQYDNIRAGVYFKGWPTIDALRGKVIVLIMGGPINDKNDNQENYVRIHQGDANFFVCPNAGSAGDFTYHGNADDFDEYDTNKWVICGNVEAGSGWRHLANSANNNRQLMNLWGGSLFDQFHTMYLAVGWGASMISRESFNTFGGKLPYMGVRRSVPVEFNLANENSGLCLDVANASYQNGSDIIQFHCNSDANQRWIYTDETQLLSKGNNAYCYDIDSGDGDRGDKHHIWRCDGGASEKWRLQEDGSWVGKENRCMDVPNSSTSPGVQLWHYDCNGTSAQRFDIF</sequence>
<evidence type="ECO:0000256" key="1">
    <source>
        <dbReference type="SAM" id="SignalP"/>
    </source>
</evidence>
<dbReference type="GO" id="GO:0006629">
    <property type="term" value="P:lipid metabolic process"/>
    <property type="evidence" value="ECO:0007669"/>
    <property type="project" value="InterPro"/>
</dbReference>
<reference evidence="3 4" key="1">
    <citation type="submission" date="2013-05" db="EMBL/GenBank/DDBJ databases">
        <title>Genome assembly of Chondromyces apiculatus DSM 436.</title>
        <authorList>
            <person name="Sharma G."/>
            <person name="Khatri I."/>
            <person name="Kaur C."/>
            <person name="Mayilraj S."/>
            <person name="Subramanian S."/>
        </authorList>
    </citation>
    <scope>NUCLEOTIDE SEQUENCE [LARGE SCALE GENOMIC DNA]</scope>
    <source>
        <strain evidence="3 4">DSM 436</strain>
    </source>
</reference>
<feature type="signal peptide" evidence="1">
    <location>
        <begin position="1"/>
        <end position="19"/>
    </location>
</feature>
<dbReference type="Pfam" id="PF16670">
    <property type="entry name" value="PI-PLC-C1"/>
    <property type="match status" value="1"/>
</dbReference>
<dbReference type="SMART" id="SM00458">
    <property type="entry name" value="RICIN"/>
    <property type="match status" value="1"/>
</dbReference>
<organism evidence="3 4">
    <name type="scientific">Chondromyces apiculatus DSM 436</name>
    <dbReference type="NCBI Taxonomy" id="1192034"/>
    <lineage>
        <taxon>Bacteria</taxon>
        <taxon>Pseudomonadati</taxon>
        <taxon>Myxococcota</taxon>
        <taxon>Polyangia</taxon>
        <taxon>Polyangiales</taxon>
        <taxon>Polyangiaceae</taxon>
        <taxon>Chondromyces</taxon>
    </lineage>
</organism>
<keyword evidence="3" id="KW-0858">Xylan degradation</keyword>
<gene>
    <name evidence="3" type="ORF">CAP_6690</name>
</gene>
<keyword evidence="3" id="KW-0378">Hydrolase</keyword>
<dbReference type="Pfam" id="PF00652">
    <property type="entry name" value="Ricin_B_lectin"/>
    <property type="match status" value="1"/>
</dbReference>
<protein>
    <submittedName>
        <fullName evidence="3">Xylanase</fullName>
    </submittedName>
</protein>
<comment type="caution">
    <text evidence="3">The sequence shown here is derived from an EMBL/GenBank/DDBJ whole genome shotgun (WGS) entry which is preliminary data.</text>
</comment>
<dbReference type="Gene3D" id="3.20.20.190">
    <property type="entry name" value="Phosphatidylinositol (PI) phosphodiesterase"/>
    <property type="match status" value="1"/>
</dbReference>
<dbReference type="InterPro" id="IPR032075">
    <property type="entry name" value="PI-PLC-C1"/>
</dbReference>
<proteinExistence type="predicted"/>
<dbReference type="STRING" id="1192034.CAP_6690"/>
<keyword evidence="4" id="KW-1185">Reference proteome</keyword>
<dbReference type="PROSITE" id="PS50231">
    <property type="entry name" value="RICIN_B_LECTIN"/>
    <property type="match status" value="1"/>
</dbReference>
<dbReference type="EMBL" id="ASRX01000057">
    <property type="protein sequence ID" value="EYF02660.1"/>
    <property type="molecule type" value="Genomic_DNA"/>
</dbReference>
<dbReference type="InterPro" id="IPR035992">
    <property type="entry name" value="Ricin_B-like_lectins"/>
</dbReference>
<evidence type="ECO:0000259" key="2">
    <source>
        <dbReference type="SMART" id="SM00458"/>
    </source>
</evidence>
<keyword evidence="3" id="KW-0119">Carbohydrate metabolism</keyword>
<dbReference type="SUPFAM" id="SSF51695">
    <property type="entry name" value="PLC-like phosphodiesterases"/>
    <property type="match status" value="1"/>
</dbReference>
<dbReference type="RefSeq" id="WP_044247238.1">
    <property type="nucleotide sequence ID" value="NZ_ASRX01000057.1"/>
</dbReference>
<dbReference type="eggNOG" id="COG2755">
    <property type="taxonomic scope" value="Bacteria"/>
</dbReference>
<feature type="chain" id="PRO_5001496522" evidence="1">
    <location>
        <begin position="20"/>
        <end position="457"/>
    </location>
</feature>
<dbReference type="AlphaFoldDB" id="A0A017T1E0"/>
<dbReference type="Gene3D" id="2.80.10.50">
    <property type="match status" value="2"/>
</dbReference>
<dbReference type="SUPFAM" id="SSF50370">
    <property type="entry name" value="Ricin B-like lectins"/>
    <property type="match status" value="1"/>
</dbReference>
<dbReference type="InterPro" id="IPR000772">
    <property type="entry name" value="Ricin_B_lectin"/>
</dbReference>
<keyword evidence="3" id="KW-0624">Polysaccharide degradation</keyword>
<feature type="domain" description="Ricin B lectin" evidence="2">
    <location>
        <begin position="328"/>
        <end position="457"/>
    </location>
</feature>
<dbReference type="GO" id="GO:0016798">
    <property type="term" value="F:hydrolase activity, acting on glycosyl bonds"/>
    <property type="evidence" value="ECO:0007669"/>
    <property type="project" value="UniProtKB-KW"/>
</dbReference>
<accession>A0A017T1E0</accession>
<keyword evidence="1" id="KW-0732">Signal</keyword>
<name>A0A017T1E0_9BACT</name>